<evidence type="ECO:0000256" key="5">
    <source>
        <dbReference type="SAM" id="Coils"/>
    </source>
</evidence>
<dbReference type="Proteomes" id="UP001156682">
    <property type="component" value="Unassembled WGS sequence"/>
</dbReference>
<dbReference type="Gene3D" id="6.10.10.10">
    <property type="entry name" value="Flagellar export chaperone, C-terminal domain"/>
    <property type="match status" value="1"/>
</dbReference>
<gene>
    <name evidence="8" type="ORF">GCM10007878_04760</name>
</gene>
<dbReference type="Gene3D" id="1.20.1330.10">
    <property type="entry name" value="f41 fragment of flagellin, N-terminal domain"/>
    <property type="match status" value="1"/>
</dbReference>
<dbReference type="Pfam" id="PF00669">
    <property type="entry name" value="Flagellin_N"/>
    <property type="match status" value="1"/>
</dbReference>
<comment type="function">
    <text evidence="4">Flagellin is the subunit protein which polymerizes to form the filaments of bacterial flagella.</text>
</comment>
<evidence type="ECO:0000313" key="9">
    <source>
        <dbReference type="Proteomes" id="UP001156682"/>
    </source>
</evidence>
<comment type="similarity">
    <text evidence="1 4">Belongs to the bacterial flagellin family.</text>
</comment>
<keyword evidence="9" id="KW-1185">Reference proteome</keyword>
<evidence type="ECO:0000259" key="7">
    <source>
        <dbReference type="Pfam" id="PF00700"/>
    </source>
</evidence>
<evidence type="ECO:0000256" key="3">
    <source>
        <dbReference type="ARBA" id="ARBA00023143"/>
    </source>
</evidence>
<dbReference type="InterPro" id="IPR001029">
    <property type="entry name" value="Flagellin_N"/>
</dbReference>
<name>A0ABQ5ZUD6_9GAMM</name>
<keyword evidence="8" id="KW-0969">Cilium</keyword>
<dbReference type="InterPro" id="IPR042187">
    <property type="entry name" value="Flagellin_C_sub2"/>
</dbReference>
<feature type="coiled-coil region" evidence="5">
    <location>
        <begin position="75"/>
        <end position="129"/>
    </location>
</feature>
<evidence type="ECO:0000259" key="6">
    <source>
        <dbReference type="Pfam" id="PF00669"/>
    </source>
</evidence>
<evidence type="ECO:0000256" key="4">
    <source>
        <dbReference type="RuleBase" id="RU362073"/>
    </source>
</evidence>
<feature type="domain" description="Flagellin C-terminal" evidence="7">
    <location>
        <begin position="211"/>
        <end position="293"/>
    </location>
</feature>
<dbReference type="Pfam" id="PF00700">
    <property type="entry name" value="Flagellin_C"/>
    <property type="match status" value="1"/>
</dbReference>
<proteinExistence type="inferred from homology"/>
<sequence>MALVINTNVGALNGARNLAKTQDAQSQTFNRLSTGLRINSAKDDAAGLYLAQSQTKDIRGLNMATRNAGDGISMAQTAEGALDQITSNLQRINELAIQSANGTYNTAARGGLQKEVNQLTQEIARIVETTEFNGQKLLNGSAKALTMQVGNQNGSGFQVKAGLSGGLNSAMTTGSGQQVISSIVNATDALLASGTIGIETQGSAQAAISGTRAAIDGISEIRATFGAVMNRFEAVISGNQTYSENLQAARSRVQDADFAVETSNLAKQQVLQQAGVAALGQANASSQVVLGLL</sequence>
<dbReference type="PRINTS" id="PR00207">
    <property type="entry name" value="FLAGELLIN"/>
</dbReference>
<accession>A0ABQ5ZUD6</accession>
<keyword evidence="2 4" id="KW-0964">Secreted</keyword>
<dbReference type="SUPFAM" id="SSF64518">
    <property type="entry name" value="Phase 1 flagellin"/>
    <property type="match status" value="1"/>
</dbReference>
<dbReference type="PANTHER" id="PTHR42792:SF2">
    <property type="entry name" value="FLAGELLIN"/>
    <property type="match status" value="1"/>
</dbReference>
<dbReference type="EMBL" id="BSOR01000008">
    <property type="protein sequence ID" value="GLR63041.1"/>
    <property type="molecule type" value="Genomic_DNA"/>
</dbReference>
<dbReference type="RefSeq" id="WP_027850642.1">
    <property type="nucleotide sequence ID" value="NZ_BSOR01000008.1"/>
</dbReference>
<keyword evidence="8" id="KW-0282">Flagellum</keyword>
<evidence type="ECO:0000256" key="1">
    <source>
        <dbReference type="ARBA" id="ARBA00005709"/>
    </source>
</evidence>
<evidence type="ECO:0000313" key="8">
    <source>
        <dbReference type="EMBL" id="GLR63041.1"/>
    </source>
</evidence>
<dbReference type="InterPro" id="IPR046358">
    <property type="entry name" value="Flagellin_C"/>
</dbReference>
<keyword evidence="5" id="KW-0175">Coiled coil</keyword>
<comment type="caution">
    <text evidence="8">The sequence shown here is derived from an EMBL/GenBank/DDBJ whole genome shotgun (WGS) entry which is preliminary data.</text>
</comment>
<comment type="subcellular location">
    <subcellularLocation>
        <location evidence="4">Secreted</location>
    </subcellularLocation>
    <subcellularLocation>
        <location evidence="4">Bacterial flagellum</location>
    </subcellularLocation>
</comment>
<keyword evidence="3 4" id="KW-0975">Bacterial flagellum</keyword>
<feature type="domain" description="Flagellin N-terminal" evidence="6">
    <location>
        <begin position="5"/>
        <end position="142"/>
    </location>
</feature>
<evidence type="ECO:0000256" key="2">
    <source>
        <dbReference type="ARBA" id="ARBA00022525"/>
    </source>
</evidence>
<keyword evidence="8" id="KW-0966">Cell projection</keyword>
<protein>
    <recommendedName>
        <fullName evidence="4">Flagellin</fullName>
    </recommendedName>
</protein>
<dbReference type="Gene3D" id="6.10.280.190">
    <property type="match status" value="1"/>
</dbReference>
<dbReference type="InterPro" id="IPR001492">
    <property type="entry name" value="Flagellin"/>
</dbReference>
<reference evidence="9" key="1">
    <citation type="journal article" date="2019" name="Int. J. Syst. Evol. Microbiol.">
        <title>The Global Catalogue of Microorganisms (GCM) 10K type strain sequencing project: providing services to taxonomists for standard genome sequencing and annotation.</title>
        <authorList>
            <consortium name="The Broad Institute Genomics Platform"/>
            <consortium name="The Broad Institute Genome Sequencing Center for Infectious Disease"/>
            <person name="Wu L."/>
            <person name="Ma J."/>
        </authorList>
    </citation>
    <scope>NUCLEOTIDE SEQUENCE [LARGE SCALE GENOMIC DNA]</scope>
    <source>
        <strain evidence="9">NBRC 100033</strain>
    </source>
</reference>
<organism evidence="8 9">
    <name type="scientific">Marinospirillum insulare</name>
    <dbReference type="NCBI Taxonomy" id="217169"/>
    <lineage>
        <taxon>Bacteria</taxon>
        <taxon>Pseudomonadati</taxon>
        <taxon>Pseudomonadota</taxon>
        <taxon>Gammaproteobacteria</taxon>
        <taxon>Oceanospirillales</taxon>
        <taxon>Oceanospirillaceae</taxon>
        <taxon>Marinospirillum</taxon>
    </lineage>
</organism>
<dbReference type="PANTHER" id="PTHR42792">
    <property type="entry name" value="FLAGELLIN"/>
    <property type="match status" value="1"/>
</dbReference>